<dbReference type="EMBL" id="UFVD01000001">
    <property type="protein sequence ID" value="SUX11495.1"/>
    <property type="molecule type" value="Genomic_DNA"/>
</dbReference>
<dbReference type="Gene3D" id="3.40.50.300">
    <property type="entry name" value="P-loop containing nucleotide triphosphate hydrolases"/>
    <property type="match status" value="1"/>
</dbReference>
<proteinExistence type="predicted"/>
<dbReference type="PANTHER" id="PTHR10465:SF0">
    <property type="entry name" value="SARCALUMENIN"/>
    <property type="match status" value="1"/>
</dbReference>
<evidence type="ECO:0000313" key="7">
    <source>
        <dbReference type="EMBL" id="SUX11495.1"/>
    </source>
</evidence>
<keyword evidence="4" id="KW-0342">GTP-binding</keyword>
<dbReference type="InterPro" id="IPR045063">
    <property type="entry name" value="Dynamin_N"/>
</dbReference>
<keyword evidence="5" id="KW-0472">Membrane</keyword>
<dbReference type="GO" id="GO:0016020">
    <property type="term" value="C:membrane"/>
    <property type="evidence" value="ECO:0007669"/>
    <property type="project" value="UniProtKB-SubCell"/>
</dbReference>
<evidence type="ECO:0000313" key="8">
    <source>
        <dbReference type="Proteomes" id="UP000254920"/>
    </source>
</evidence>
<protein>
    <submittedName>
        <fullName evidence="7">GTP-binding protein</fullName>
    </submittedName>
</protein>
<accession>A0A381DLH9</accession>
<dbReference type="InterPro" id="IPR027094">
    <property type="entry name" value="Mitofusin_fam"/>
</dbReference>
<evidence type="ECO:0000256" key="3">
    <source>
        <dbReference type="ARBA" id="ARBA00022801"/>
    </source>
</evidence>
<organism evidence="7 8">
    <name type="scientific">Campylobacter sputorum subsp. sputorum</name>
    <dbReference type="NCBI Taxonomy" id="32024"/>
    <lineage>
        <taxon>Bacteria</taxon>
        <taxon>Pseudomonadati</taxon>
        <taxon>Campylobacterota</taxon>
        <taxon>Epsilonproteobacteria</taxon>
        <taxon>Campylobacterales</taxon>
        <taxon>Campylobacteraceae</taxon>
        <taxon>Campylobacter</taxon>
    </lineage>
</organism>
<keyword evidence="3" id="KW-0378">Hydrolase</keyword>
<dbReference type="InterPro" id="IPR027417">
    <property type="entry name" value="P-loop_NTPase"/>
</dbReference>
<keyword evidence="8" id="KW-1185">Reference proteome</keyword>
<dbReference type="GO" id="GO:0005525">
    <property type="term" value="F:GTP binding"/>
    <property type="evidence" value="ECO:0007669"/>
    <property type="project" value="UniProtKB-KW"/>
</dbReference>
<dbReference type="Pfam" id="PF00350">
    <property type="entry name" value="Dynamin_N"/>
    <property type="match status" value="1"/>
</dbReference>
<dbReference type="Proteomes" id="UP000254920">
    <property type="component" value="Unassembled WGS sequence"/>
</dbReference>
<dbReference type="STRING" id="32024.GCA_000788295_00747"/>
<dbReference type="GeneID" id="93090361"/>
<keyword evidence="2" id="KW-0547">Nucleotide-binding</keyword>
<evidence type="ECO:0000256" key="4">
    <source>
        <dbReference type="ARBA" id="ARBA00023134"/>
    </source>
</evidence>
<comment type="subcellular location">
    <subcellularLocation>
        <location evidence="1">Membrane</location>
    </subcellularLocation>
</comment>
<name>A0A381DLH9_9BACT</name>
<feature type="domain" description="Dynamin N-terminal" evidence="6">
    <location>
        <begin position="60"/>
        <end position="214"/>
    </location>
</feature>
<dbReference type="AlphaFoldDB" id="A0A381DLH9"/>
<gene>
    <name evidence="7" type="ORF">NCTC12475_01723</name>
</gene>
<dbReference type="CDD" id="cd09912">
    <property type="entry name" value="DLP_2"/>
    <property type="match status" value="1"/>
</dbReference>
<reference evidence="7 8" key="1">
    <citation type="submission" date="2018-06" db="EMBL/GenBank/DDBJ databases">
        <authorList>
            <consortium name="Pathogen Informatics"/>
            <person name="Doyle S."/>
        </authorList>
    </citation>
    <scope>NUCLEOTIDE SEQUENCE [LARGE SCALE GENOMIC DNA]</scope>
    <source>
        <strain evidence="7 8">NCTC12475</strain>
    </source>
</reference>
<dbReference type="GO" id="GO:0008053">
    <property type="term" value="P:mitochondrial fusion"/>
    <property type="evidence" value="ECO:0007669"/>
    <property type="project" value="TreeGrafter"/>
</dbReference>
<evidence type="ECO:0000256" key="1">
    <source>
        <dbReference type="ARBA" id="ARBA00004370"/>
    </source>
</evidence>
<dbReference type="PANTHER" id="PTHR10465">
    <property type="entry name" value="TRANSMEMBRANE GTPASE FZO1"/>
    <property type="match status" value="1"/>
</dbReference>
<dbReference type="OrthoDB" id="9802035at2"/>
<evidence type="ECO:0000259" key="6">
    <source>
        <dbReference type="Pfam" id="PF00350"/>
    </source>
</evidence>
<evidence type="ECO:0000256" key="2">
    <source>
        <dbReference type="ARBA" id="ARBA00022741"/>
    </source>
</evidence>
<dbReference type="SUPFAM" id="SSF52540">
    <property type="entry name" value="P-loop containing nucleoside triphosphate hydrolases"/>
    <property type="match status" value="1"/>
</dbReference>
<sequence length="600" mass="70125">MLEEFIKEYKQRYILSFKSDFEGKFKNYKAHLLEPKLHPSSELCLRLNSLNVLLYEPMQIAVIGQFSSGKSTFLNALLGFDILPTGVVPVTAKPTFIKYNSFPMLKATYNDNREEYMDVSILGEFVDQRKEMRDVKFLSIYSNSEILKYITFVDTPGLNSISDADTSETMDILNKVGAIIWITLIDNAGRKSELEELNLIPQNLRKNSICLLNQKDKLTKEEIENVLIHSKSVYGKVFDTILAISSKMELKNEENSGFVEVKEFLSKDIVNKKECFIKNELELINVNLQDQYGYFIKIYEKLSSILDNFLFNFDKKIQTLLIDYLKEFMSFYAQVKDIANLVSDEISTYIEDEKRAYFVEEKNIIGSKIRKIVYTAPTLNSDKVLSSLIYSDDKLSKIFKKFRLKLNSFHEKIKADIDILLDEFKNEILMYKGEFESIRKNHNLHSDVEFAYIRKFASEVVSLFFNDYQKAVFEFNEKNDLFFDKITIKIATNYESAIKQSVWFLSDKIQRFISDYESDPVTFSLYYPKKEEILSRILINLNYFEFENDFIGNKTFIKKNVDDLMSKFVIISNKNLDYINSLKNKNLDNINYLNGLKSIL</sequence>
<evidence type="ECO:0000256" key="5">
    <source>
        <dbReference type="ARBA" id="ARBA00023136"/>
    </source>
</evidence>
<dbReference type="RefSeq" id="WP_089182219.1">
    <property type="nucleotide sequence ID" value="NZ_CP043427.1"/>
</dbReference>
<dbReference type="GO" id="GO:0003924">
    <property type="term" value="F:GTPase activity"/>
    <property type="evidence" value="ECO:0007669"/>
    <property type="project" value="InterPro"/>
</dbReference>